<sequence>MHSASLSFFALGALLSIPALAAPHLAARDGEVPSLPSDPNTPPGCTWWHDNEDGSIPCSQIPAFYGNPSVTSSCENFLKGKAYCVEGPPAPAAPPSGPSSTTASAPTPTKTGNGVTTPTPTQPGMVDNCKAFYLVSKGEACGSVIRKNNIKLSQLVAWNPSVNPDCSGMWADVHVCAATLDGGADSSPGQTTPGQQPTPPSQGNGVQTPSPVQDGMTARCKTFHFVRQGESYWGISNQYGISVEDFVRWNPAARSDCSGLWADTNVPPATLFPGRMRKLYTKPHAWHSDTARAGMIWTGPAQAASHDELVVGRRATSLPAEIGFMALVQDWSATLAVAPSFAYR</sequence>
<evidence type="ECO:0000256" key="4">
    <source>
        <dbReference type="ARBA" id="ARBA00044955"/>
    </source>
</evidence>
<dbReference type="CDD" id="cd00118">
    <property type="entry name" value="LysM"/>
    <property type="match status" value="1"/>
</dbReference>
<evidence type="ECO:0000256" key="1">
    <source>
        <dbReference type="ARBA" id="ARBA00022669"/>
    </source>
</evidence>
<dbReference type="STRING" id="644352.J3P3B7"/>
<dbReference type="VEuPathDB" id="FungiDB:GGTG_08005"/>
<dbReference type="RefSeq" id="XP_009224103.1">
    <property type="nucleotide sequence ID" value="XM_009225839.1"/>
</dbReference>
<evidence type="ECO:0000256" key="5">
    <source>
        <dbReference type="SAM" id="MobiDB-lite"/>
    </source>
</evidence>
<dbReference type="Proteomes" id="UP000006039">
    <property type="component" value="Unassembled WGS sequence"/>
</dbReference>
<reference evidence="9" key="5">
    <citation type="submission" date="2018-04" db="UniProtKB">
        <authorList>
            <consortium name="EnsemblFungi"/>
        </authorList>
    </citation>
    <scope>IDENTIFICATION</scope>
    <source>
        <strain evidence="9">R3-111a-1</strain>
    </source>
</reference>
<dbReference type="SUPFAM" id="SSF54106">
    <property type="entry name" value="LysM domain"/>
    <property type="match status" value="2"/>
</dbReference>
<dbReference type="PROSITE" id="PS51782">
    <property type="entry name" value="LYSM"/>
    <property type="match status" value="2"/>
</dbReference>
<dbReference type="EnsemblFungi" id="EJT74159">
    <property type="protein sequence ID" value="EJT74159"/>
    <property type="gene ID" value="GGTG_08005"/>
</dbReference>
<evidence type="ECO:0000313" key="8">
    <source>
        <dbReference type="EMBL" id="EJT74159.1"/>
    </source>
</evidence>
<name>J3P3B7_GAET3</name>
<keyword evidence="1" id="KW-0147">Chitin-binding</keyword>
<evidence type="ECO:0000256" key="3">
    <source>
        <dbReference type="ARBA" id="ARBA00023026"/>
    </source>
</evidence>
<reference evidence="9" key="4">
    <citation type="journal article" date="2015" name="G3 (Bethesda)">
        <title>Genome sequences of three phytopathogenic species of the Magnaporthaceae family of fungi.</title>
        <authorList>
            <person name="Okagaki L.H."/>
            <person name="Nunes C.C."/>
            <person name="Sailsbery J."/>
            <person name="Clay B."/>
            <person name="Brown D."/>
            <person name="John T."/>
            <person name="Oh Y."/>
            <person name="Young N."/>
            <person name="Fitzgerald M."/>
            <person name="Haas B.J."/>
            <person name="Zeng Q."/>
            <person name="Young S."/>
            <person name="Adiconis X."/>
            <person name="Fan L."/>
            <person name="Levin J.Z."/>
            <person name="Mitchell T.K."/>
            <person name="Okubara P.A."/>
            <person name="Farman M.L."/>
            <person name="Kohn L.M."/>
            <person name="Birren B."/>
            <person name="Ma L.-J."/>
            <person name="Dean R.A."/>
        </authorList>
    </citation>
    <scope>NUCLEOTIDE SEQUENCE</scope>
    <source>
        <strain evidence="9">R3-111a-1</strain>
    </source>
</reference>
<dbReference type="GO" id="GO:0008061">
    <property type="term" value="F:chitin binding"/>
    <property type="evidence" value="ECO:0007669"/>
    <property type="project" value="UniProtKB-KW"/>
</dbReference>
<comment type="similarity">
    <text evidence="4">Belongs to the secreted LysM effector family.</text>
</comment>
<reference evidence="10" key="1">
    <citation type="submission" date="2010-07" db="EMBL/GenBank/DDBJ databases">
        <title>The genome sequence of Gaeumannomyces graminis var. tritici strain R3-111a-1.</title>
        <authorList>
            <consortium name="The Broad Institute Genome Sequencing Platform"/>
            <person name="Ma L.-J."/>
            <person name="Dead R."/>
            <person name="Young S."/>
            <person name="Zeng Q."/>
            <person name="Koehrsen M."/>
            <person name="Alvarado L."/>
            <person name="Berlin A."/>
            <person name="Chapman S.B."/>
            <person name="Chen Z."/>
            <person name="Freedman E."/>
            <person name="Gellesch M."/>
            <person name="Goldberg J."/>
            <person name="Griggs A."/>
            <person name="Gujja S."/>
            <person name="Heilman E.R."/>
            <person name="Heiman D."/>
            <person name="Hepburn T."/>
            <person name="Howarth C."/>
            <person name="Jen D."/>
            <person name="Larson L."/>
            <person name="Mehta T."/>
            <person name="Neiman D."/>
            <person name="Pearson M."/>
            <person name="Roberts A."/>
            <person name="Saif S."/>
            <person name="Shea T."/>
            <person name="Shenoy N."/>
            <person name="Sisk P."/>
            <person name="Stolte C."/>
            <person name="Sykes S."/>
            <person name="Walk T."/>
            <person name="White J."/>
            <person name="Yandava C."/>
            <person name="Haas B."/>
            <person name="Nusbaum C."/>
            <person name="Birren B."/>
        </authorList>
    </citation>
    <scope>NUCLEOTIDE SEQUENCE [LARGE SCALE GENOMIC DNA]</scope>
    <source>
        <strain evidence="10">R3-111a-1</strain>
    </source>
</reference>
<keyword evidence="2 6" id="KW-0732">Signal</keyword>
<feature type="region of interest" description="Disordered" evidence="5">
    <location>
        <begin position="181"/>
        <end position="213"/>
    </location>
</feature>
<gene>
    <name evidence="9" type="primary">20348463</name>
    <name evidence="8" type="ORF">GGTG_08005</name>
</gene>
<dbReference type="eggNOG" id="KOG2806">
    <property type="taxonomic scope" value="Eukaryota"/>
</dbReference>
<dbReference type="InterPro" id="IPR018392">
    <property type="entry name" value="LysM"/>
</dbReference>
<accession>J3P3B7</accession>
<evidence type="ECO:0000256" key="2">
    <source>
        <dbReference type="ARBA" id="ARBA00022729"/>
    </source>
</evidence>
<dbReference type="PANTHER" id="PTHR34997">
    <property type="entry name" value="AM15"/>
    <property type="match status" value="1"/>
</dbReference>
<reference evidence="8" key="2">
    <citation type="submission" date="2010-07" db="EMBL/GenBank/DDBJ databases">
        <authorList>
            <consortium name="The Broad Institute Genome Sequencing Platform"/>
            <consortium name="Broad Institute Genome Sequencing Center for Infectious Disease"/>
            <person name="Ma L.-J."/>
            <person name="Dead R."/>
            <person name="Young S."/>
            <person name="Zeng Q."/>
            <person name="Koehrsen M."/>
            <person name="Alvarado L."/>
            <person name="Berlin A."/>
            <person name="Chapman S.B."/>
            <person name="Chen Z."/>
            <person name="Freedman E."/>
            <person name="Gellesch M."/>
            <person name="Goldberg J."/>
            <person name="Griggs A."/>
            <person name="Gujja S."/>
            <person name="Heilman E.R."/>
            <person name="Heiman D."/>
            <person name="Hepburn T."/>
            <person name="Howarth C."/>
            <person name="Jen D."/>
            <person name="Larson L."/>
            <person name="Mehta T."/>
            <person name="Neiman D."/>
            <person name="Pearson M."/>
            <person name="Roberts A."/>
            <person name="Saif S."/>
            <person name="Shea T."/>
            <person name="Shenoy N."/>
            <person name="Sisk P."/>
            <person name="Stolte C."/>
            <person name="Sykes S."/>
            <person name="Walk T."/>
            <person name="White J."/>
            <person name="Yandava C."/>
            <person name="Haas B."/>
            <person name="Nusbaum C."/>
            <person name="Birren B."/>
        </authorList>
    </citation>
    <scope>NUCLEOTIDE SEQUENCE</scope>
    <source>
        <strain evidence="8">R3-111a-1</strain>
    </source>
</reference>
<evidence type="ECO:0000313" key="9">
    <source>
        <dbReference type="EnsemblFungi" id="EJT74159"/>
    </source>
</evidence>
<dbReference type="Gene3D" id="3.10.350.10">
    <property type="entry name" value="LysM domain"/>
    <property type="match status" value="2"/>
</dbReference>
<feature type="region of interest" description="Disordered" evidence="5">
    <location>
        <begin position="90"/>
        <end position="122"/>
    </location>
</feature>
<evidence type="ECO:0000259" key="7">
    <source>
        <dbReference type="PROSITE" id="PS51782"/>
    </source>
</evidence>
<feature type="compositionally biased region" description="Low complexity" evidence="5">
    <location>
        <begin position="186"/>
        <end position="195"/>
    </location>
</feature>
<dbReference type="PANTHER" id="PTHR34997:SF2">
    <property type="entry name" value="LYSM DOMAIN-CONTAINING PROTEIN-RELATED"/>
    <property type="match status" value="1"/>
</dbReference>
<protein>
    <recommendedName>
        <fullName evidence="7">LysM domain-containing protein</fullName>
    </recommendedName>
</protein>
<evidence type="ECO:0000313" key="10">
    <source>
        <dbReference type="Proteomes" id="UP000006039"/>
    </source>
</evidence>
<evidence type="ECO:0000256" key="6">
    <source>
        <dbReference type="SAM" id="SignalP"/>
    </source>
</evidence>
<reference evidence="8" key="3">
    <citation type="submission" date="2010-09" db="EMBL/GenBank/DDBJ databases">
        <title>Annotation of Gaeumannomyces graminis var. tritici R3-111a-1.</title>
        <authorList>
            <consortium name="The Broad Institute Genome Sequencing Platform"/>
            <person name="Ma L.-J."/>
            <person name="Dead R."/>
            <person name="Young S.K."/>
            <person name="Zeng Q."/>
            <person name="Gargeya S."/>
            <person name="Fitzgerald M."/>
            <person name="Haas B."/>
            <person name="Abouelleil A."/>
            <person name="Alvarado L."/>
            <person name="Arachchi H.M."/>
            <person name="Berlin A."/>
            <person name="Brown A."/>
            <person name="Chapman S.B."/>
            <person name="Chen Z."/>
            <person name="Dunbar C."/>
            <person name="Freedman E."/>
            <person name="Gearin G."/>
            <person name="Gellesch M."/>
            <person name="Goldberg J."/>
            <person name="Griggs A."/>
            <person name="Gujja S."/>
            <person name="Heiman D."/>
            <person name="Howarth C."/>
            <person name="Larson L."/>
            <person name="Lui A."/>
            <person name="MacDonald P.J.P."/>
            <person name="Mehta T."/>
            <person name="Montmayeur A."/>
            <person name="Murphy C."/>
            <person name="Neiman D."/>
            <person name="Pearson M."/>
            <person name="Priest M."/>
            <person name="Roberts A."/>
            <person name="Saif S."/>
            <person name="Shea T."/>
            <person name="Shenoy N."/>
            <person name="Sisk P."/>
            <person name="Stolte C."/>
            <person name="Sykes S."/>
            <person name="Yandava C."/>
            <person name="Wortman J."/>
            <person name="Nusbaum C."/>
            <person name="Birren B."/>
        </authorList>
    </citation>
    <scope>NUCLEOTIDE SEQUENCE</scope>
    <source>
        <strain evidence="8">R3-111a-1</strain>
    </source>
</reference>
<feature type="domain" description="LysM" evidence="7">
    <location>
        <begin position="131"/>
        <end position="177"/>
    </location>
</feature>
<feature type="compositionally biased region" description="Polar residues" evidence="5">
    <location>
        <begin position="110"/>
        <end position="119"/>
    </location>
</feature>
<feature type="compositionally biased region" description="Low complexity" evidence="5">
    <location>
        <begin position="98"/>
        <end position="109"/>
    </location>
</feature>
<dbReference type="EMBL" id="GL385398">
    <property type="protein sequence ID" value="EJT74159.1"/>
    <property type="molecule type" value="Genomic_DNA"/>
</dbReference>
<dbReference type="AlphaFoldDB" id="J3P3B7"/>
<organism evidence="8">
    <name type="scientific">Gaeumannomyces tritici (strain R3-111a-1)</name>
    <name type="common">Wheat and barley take-all root rot fungus</name>
    <name type="synonym">Gaeumannomyces graminis var. tritici</name>
    <dbReference type="NCBI Taxonomy" id="644352"/>
    <lineage>
        <taxon>Eukaryota</taxon>
        <taxon>Fungi</taxon>
        <taxon>Dikarya</taxon>
        <taxon>Ascomycota</taxon>
        <taxon>Pezizomycotina</taxon>
        <taxon>Sordariomycetes</taxon>
        <taxon>Sordariomycetidae</taxon>
        <taxon>Magnaporthales</taxon>
        <taxon>Magnaporthaceae</taxon>
        <taxon>Gaeumannomyces</taxon>
    </lineage>
</organism>
<dbReference type="InterPro" id="IPR052210">
    <property type="entry name" value="LysM1-like"/>
</dbReference>
<dbReference type="InterPro" id="IPR036779">
    <property type="entry name" value="LysM_dom_sf"/>
</dbReference>
<dbReference type="GeneID" id="20348463"/>
<keyword evidence="3" id="KW-0843">Virulence</keyword>
<proteinExistence type="inferred from homology"/>
<feature type="domain" description="LysM" evidence="7">
    <location>
        <begin position="222"/>
        <end position="268"/>
    </location>
</feature>
<dbReference type="SMART" id="SM00257">
    <property type="entry name" value="LysM"/>
    <property type="match status" value="2"/>
</dbReference>
<dbReference type="HOGENOM" id="CLU_806646_0_0_1"/>
<keyword evidence="10" id="KW-1185">Reference proteome</keyword>
<dbReference type="OrthoDB" id="2281372at2759"/>
<dbReference type="Pfam" id="PF01476">
    <property type="entry name" value="LysM"/>
    <property type="match status" value="1"/>
</dbReference>
<feature type="chain" id="PRO_5015094868" description="LysM domain-containing protein" evidence="6">
    <location>
        <begin position="22"/>
        <end position="344"/>
    </location>
</feature>
<feature type="signal peptide" evidence="6">
    <location>
        <begin position="1"/>
        <end position="21"/>
    </location>
</feature>